<gene>
    <name evidence="12" type="ORF">DEH84_13675</name>
</gene>
<dbReference type="GO" id="GO:0000155">
    <property type="term" value="F:phosphorelay sensor kinase activity"/>
    <property type="evidence" value="ECO:0007669"/>
    <property type="project" value="InterPro"/>
</dbReference>
<feature type="domain" description="Signal transduction histidine kinase subgroup 3 dimerisation and phosphoacceptor" evidence="11">
    <location>
        <begin position="493"/>
        <end position="545"/>
    </location>
</feature>
<evidence type="ECO:0000256" key="4">
    <source>
        <dbReference type="ARBA" id="ARBA00022679"/>
    </source>
</evidence>
<feature type="transmembrane region" description="Helical" evidence="10">
    <location>
        <begin position="399"/>
        <end position="422"/>
    </location>
</feature>
<keyword evidence="13" id="KW-1185">Reference proteome</keyword>
<keyword evidence="10" id="KW-0812">Transmembrane</keyword>
<dbReference type="InterPro" id="IPR036890">
    <property type="entry name" value="HATPase_C_sf"/>
</dbReference>
<feature type="transmembrane region" description="Helical" evidence="10">
    <location>
        <begin position="428"/>
        <end position="447"/>
    </location>
</feature>
<dbReference type="InterPro" id="IPR011712">
    <property type="entry name" value="Sig_transdc_His_kin_sub3_dim/P"/>
</dbReference>
<keyword evidence="6" id="KW-0418">Kinase</keyword>
<accession>A0A2U8FVX5</accession>
<evidence type="ECO:0000313" key="13">
    <source>
        <dbReference type="Proteomes" id="UP000244892"/>
    </source>
</evidence>
<evidence type="ECO:0000313" key="12">
    <source>
        <dbReference type="EMBL" id="AWI54356.1"/>
    </source>
</evidence>
<dbReference type="AlphaFoldDB" id="A0A2U8FVX5"/>
<organism evidence="12 13">
    <name type="scientific">Aquabacterium olei</name>
    <dbReference type="NCBI Taxonomy" id="1296669"/>
    <lineage>
        <taxon>Bacteria</taxon>
        <taxon>Pseudomonadati</taxon>
        <taxon>Pseudomonadota</taxon>
        <taxon>Betaproteobacteria</taxon>
        <taxon>Burkholderiales</taxon>
        <taxon>Aquabacterium</taxon>
    </lineage>
</organism>
<dbReference type="Gene3D" id="3.30.565.10">
    <property type="entry name" value="Histidine kinase-like ATPase, C-terminal domain"/>
    <property type="match status" value="1"/>
</dbReference>
<dbReference type="SUPFAM" id="SSF49785">
    <property type="entry name" value="Galactose-binding domain-like"/>
    <property type="match status" value="1"/>
</dbReference>
<dbReference type="PANTHER" id="PTHR24421:SF10">
    <property type="entry name" value="NITRATE_NITRITE SENSOR PROTEIN NARQ"/>
    <property type="match status" value="1"/>
</dbReference>
<dbReference type="GO" id="GO:0016020">
    <property type="term" value="C:membrane"/>
    <property type="evidence" value="ECO:0007669"/>
    <property type="project" value="InterPro"/>
</dbReference>
<keyword evidence="4" id="KW-0808">Transferase</keyword>
<dbReference type="EC" id="2.7.13.3" evidence="2"/>
<dbReference type="PANTHER" id="PTHR24421">
    <property type="entry name" value="NITRATE/NITRITE SENSOR PROTEIN NARX-RELATED"/>
    <property type="match status" value="1"/>
</dbReference>
<evidence type="ECO:0000256" key="1">
    <source>
        <dbReference type="ARBA" id="ARBA00000085"/>
    </source>
</evidence>
<feature type="transmembrane region" description="Helical" evidence="10">
    <location>
        <begin position="342"/>
        <end position="362"/>
    </location>
</feature>
<keyword evidence="5" id="KW-0547">Nucleotide-binding</keyword>
<dbReference type="GO" id="GO:0046983">
    <property type="term" value="F:protein dimerization activity"/>
    <property type="evidence" value="ECO:0007669"/>
    <property type="project" value="InterPro"/>
</dbReference>
<keyword evidence="3" id="KW-0597">Phosphoprotein</keyword>
<feature type="transmembrane region" description="Helical" evidence="10">
    <location>
        <begin position="283"/>
        <end position="302"/>
    </location>
</feature>
<keyword evidence="8" id="KW-0902">Two-component regulatory system</keyword>
<reference evidence="12 13" key="1">
    <citation type="submission" date="2018-05" db="EMBL/GenBank/DDBJ databases">
        <title>complete genome sequence of Aquabacterium olei NBRC 110486.</title>
        <authorList>
            <person name="Tang B."/>
            <person name="Chang J."/>
            <person name="Zhang L."/>
            <person name="Yang H."/>
        </authorList>
    </citation>
    <scope>NUCLEOTIDE SEQUENCE [LARGE SCALE GENOMIC DNA]</scope>
    <source>
        <strain evidence="12 13">NBRC 110486</strain>
    </source>
</reference>
<dbReference type="Gene3D" id="1.20.5.1930">
    <property type="match status" value="1"/>
</dbReference>
<evidence type="ECO:0000256" key="3">
    <source>
        <dbReference type="ARBA" id="ARBA00022553"/>
    </source>
</evidence>
<keyword evidence="10" id="KW-1133">Transmembrane helix</keyword>
<keyword evidence="7" id="KW-0067">ATP-binding</keyword>
<comment type="catalytic activity">
    <reaction evidence="1">
        <text>ATP + protein L-histidine = ADP + protein N-phospho-L-histidine.</text>
        <dbReference type="EC" id="2.7.13.3"/>
    </reaction>
</comment>
<name>A0A2U8FVX5_9BURK</name>
<feature type="transmembrane region" description="Helical" evidence="10">
    <location>
        <begin position="256"/>
        <end position="277"/>
    </location>
</feature>
<dbReference type="Pfam" id="PF07730">
    <property type="entry name" value="HisKA_3"/>
    <property type="match status" value="1"/>
</dbReference>
<dbReference type="KEGG" id="aon:DEH84_13675"/>
<evidence type="ECO:0000256" key="6">
    <source>
        <dbReference type="ARBA" id="ARBA00022777"/>
    </source>
</evidence>
<evidence type="ECO:0000256" key="9">
    <source>
        <dbReference type="SAM" id="MobiDB-lite"/>
    </source>
</evidence>
<dbReference type="InterPro" id="IPR008979">
    <property type="entry name" value="Galactose-bd-like_sf"/>
</dbReference>
<dbReference type="EMBL" id="CP029210">
    <property type="protein sequence ID" value="AWI54356.1"/>
    <property type="molecule type" value="Genomic_DNA"/>
</dbReference>
<dbReference type="SUPFAM" id="SSF55874">
    <property type="entry name" value="ATPase domain of HSP90 chaperone/DNA topoisomerase II/histidine kinase"/>
    <property type="match status" value="1"/>
</dbReference>
<dbReference type="InterPro" id="IPR050482">
    <property type="entry name" value="Sensor_HK_TwoCompSys"/>
</dbReference>
<protein>
    <recommendedName>
        <fullName evidence="2">histidine kinase</fullName>
        <ecNumber evidence="2">2.7.13.3</ecNumber>
    </recommendedName>
</protein>
<dbReference type="GO" id="GO:0005524">
    <property type="term" value="F:ATP binding"/>
    <property type="evidence" value="ECO:0007669"/>
    <property type="project" value="UniProtKB-KW"/>
</dbReference>
<dbReference type="CDD" id="cd16917">
    <property type="entry name" value="HATPase_UhpB-NarQ-NarX-like"/>
    <property type="match status" value="1"/>
</dbReference>
<evidence type="ECO:0000259" key="11">
    <source>
        <dbReference type="Pfam" id="PF07730"/>
    </source>
</evidence>
<dbReference type="Gene3D" id="2.60.120.260">
    <property type="entry name" value="Galactose-binding domain-like"/>
    <property type="match status" value="1"/>
</dbReference>
<evidence type="ECO:0000256" key="10">
    <source>
        <dbReference type="SAM" id="Phobius"/>
    </source>
</evidence>
<evidence type="ECO:0000256" key="7">
    <source>
        <dbReference type="ARBA" id="ARBA00022840"/>
    </source>
</evidence>
<feature type="region of interest" description="Disordered" evidence="9">
    <location>
        <begin position="1"/>
        <end position="46"/>
    </location>
</feature>
<evidence type="ECO:0000256" key="2">
    <source>
        <dbReference type="ARBA" id="ARBA00012438"/>
    </source>
</evidence>
<sequence length="699" mass="75283">MVEEGDVAESELSLAQGEDGHGGGQQAKAEKLHCRPKQGADPCRSARDNGAMSGLLLRARTGVGLLGWMVVWVLWSVWPVSGARAASDAVAVRSVPLHGEMLHHLHEACVLIGARGADGVPPPDGPWLHTHLPHRWMDTHPGHTGSMWYRFRVDLAGVPKGPWAVYLPRVSMNGQVWINGVALPFSGSMTEPVTRNWYVPLLFTVPSTLWRDGANVIDVRVASGHAAREGLAPIAVGPLEQVMQPYRWRRWIQVDLMNFIHTALITSGLLMGLGWWRDRSQGAVAYMGLAAFTWGLSTLLMIRPEPLSDPSFWEGLRSTLTHWYQLALCAFFFRIADCPPRWLARVFGALMLLVAGYHATAADFVRTAYVYGATYLIALVGMGLAISHVIRTRRPDGGWLVLGCAVLVPAAFHDMLIVTGALPFDAVYLMGIFGPVLIACNFVVLAGDQGRSRAALHELNRTLATRVAEREAALRDSFARLSALEKAQAATAERARIVQDMHDGVGAHLTSALRQLQAPGARPPDIGLVTQTLRDSLAQLKLTIDAMSLAPGDVAGLLASWRYRLAPRLEAAGITLRWDVAPLPAWPDGSPPALRQLQYILYEALSNVLQHAHATQLVLAARALPDAIEVTLIDNGGGWDPGAAPRGQGIVGMLGRASQIGVALHFDTPRDGGLAVRLVLPLAASAPGPGSAVGISSST</sequence>
<evidence type="ECO:0000256" key="5">
    <source>
        <dbReference type="ARBA" id="ARBA00022741"/>
    </source>
</evidence>
<feature type="transmembrane region" description="Helical" evidence="10">
    <location>
        <begin position="368"/>
        <end position="387"/>
    </location>
</feature>
<keyword evidence="10" id="KW-0472">Membrane</keyword>
<evidence type="ECO:0000256" key="8">
    <source>
        <dbReference type="ARBA" id="ARBA00023012"/>
    </source>
</evidence>
<dbReference type="Proteomes" id="UP000244892">
    <property type="component" value="Chromosome"/>
</dbReference>
<proteinExistence type="predicted"/>